<dbReference type="AlphaFoldDB" id="A0A8J3Q4W1"/>
<organism evidence="1 2">
    <name type="scientific">Rhizocola hellebori</name>
    <dbReference type="NCBI Taxonomy" id="1392758"/>
    <lineage>
        <taxon>Bacteria</taxon>
        <taxon>Bacillati</taxon>
        <taxon>Actinomycetota</taxon>
        <taxon>Actinomycetes</taxon>
        <taxon>Micromonosporales</taxon>
        <taxon>Micromonosporaceae</taxon>
        <taxon>Rhizocola</taxon>
    </lineage>
</organism>
<name>A0A8J3Q4W1_9ACTN</name>
<protein>
    <submittedName>
        <fullName evidence="1">Uncharacterized protein</fullName>
    </submittedName>
</protein>
<dbReference type="Proteomes" id="UP000612899">
    <property type="component" value="Unassembled WGS sequence"/>
</dbReference>
<evidence type="ECO:0000313" key="1">
    <source>
        <dbReference type="EMBL" id="GIH03512.1"/>
    </source>
</evidence>
<accession>A0A8J3Q4W1</accession>
<sequence>MLPILQEVEEHFMRRWTFPDAERALLMSREFAVGAAPARDNRELRDRMLASVPSGHDLDSPWSTYVIDVSLCIDAALVAASADLHALFKPSWIYYVLEPLAEALSPNGYELEPELLGNGGRLSLAVDFLSNAISDLSRRAEVSDEMYEGLLRGAAVINPHSEV</sequence>
<proteinExistence type="predicted"/>
<reference evidence="1" key="1">
    <citation type="submission" date="2021-01" db="EMBL/GenBank/DDBJ databases">
        <title>Whole genome shotgun sequence of Rhizocola hellebori NBRC 109834.</title>
        <authorList>
            <person name="Komaki H."/>
            <person name="Tamura T."/>
        </authorList>
    </citation>
    <scope>NUCLEOTIDE SEQUENCE</scope>
    <source>
        <strain evidence="1">NBRC 109834</strain>
    </source>
</reference>
<gene>
    <name evidence="1" type="ORF">Rhe02_15790</name>
</gene>
<dbReference type="EMBL" id="BONY01000008">
    <property type="protein sequence ID" value="GIH03512.1"/>
    <property type="molecule type" value="Genomic_DNA"/>
</dbReference>
<evidence type="ECO:0000313" key="2">
    <source>
        <dbReference type="Proteomes" id="UP000612899"/>
    </source>
</evidence>
<keyword evidence="2" id="KW-1185">Reference proteome</keyword>
<comment type="caution">
    <text evidence="1">The sequence shown here is derived from an EMBL/GenBank/DDBJ whole genome shotgun (WGS) entry which is preliminary data.</text>
</comment>